<keyword evidence="2" id="KW-1185">Reference proteome</keyword>
<sequence length="310" mass="34042">MPPTILVTGATGQQGGATARHLLARGLRVHALVRTNSSAAALELHRRGAVLVKGNFDQPETLQSACQNATAVFLNVSPSFRGDGAELRQAANVVRAARASGTVTTLVYTSVCAIDQREEFPGWYDGTMSGIMKGYFESKAAIEDLVRSAGFMHWTILRPPVFMTNYLPPNVRGYFPELAGSRTLRTAMAPDKRTMLIDPNDIGHFAAAALVEPDRFSHRAVDIGSEALTAEQVASAISEVSGREVVVDLIPRDLAKRLALSNPQVDAQLWFWERQDRFVPRELEAEFGIRLTTFKEFLTANKKLVRENFG</sequence>
<reference evidence="1 2" key="1">
    <citation type="journal article" date="2023" name="ACS Omega">
        <title>Identification of the Neoaspergillic Acid Biosynthesis Gene Cluster by Establishing an In Vitro CRISPR-Ribonucleoprotein Genetic System in Aspergillus melleus.</title>
        <authorList>
            <person name="Yuan B."/>
            <person name="Grau M.F."/>
            <person name="Murata R.M."/>
            <person name="Torok T."/>
            <person name="Venkateswaran K."/>
            <person name="Stajich J.E."/>
            <person name="Wang C.C.C."/>
        </authorList>
    </citation>
    <scope>NUCLEOTIDE SEQUENCE [LARGE SCALE GENOMIC DNA]</scope>
    <source>
        <strain evidence="1 2">IMV 1140</strain>
    </source>
</reference>
<organism evidence="1 2">
    <name type="scientific">Aspergillus melleus</name>
    <dbReference type="NCBI Taxonomy" id="138277"/>
    <lineage>
        <taxon>Eukaryota</taxon>
        <taxon>Fungi</taxon>
        <taxon>Dikarya</taxon>
        <taxon>Ascomycota</taxon>
        <taxon>Pezizomycotina</taxon>
        <taxon>Eurotiomycetes</taxon>
        <taxon>Eurotiomycetidae</taxon>
        <taxon>Eurotiales</taxon>
        <taxon>Aspergillaceae</taxon>
        <taxon>Aspergillus</taxon>
        <taxon>Aspergillus subgen. Circumdati</taxon>
    </lineage>
</organism>
<comment type="caution">
    <text evidence="1">The sequence shown here is derived from an EMBL/GenBank/DDBJ whole genome shotgun (WGS) entry which is preliminary data.</text>
</comment>
<dbReference type="Proteomes" id="UP001177260">
    <property type="component" value="Unassembled WGS sequence"/>
</dbReference>
<name>A0ACC3AYI4_9EURO</name>
<evidence type="ECO:0000313" key="1">
    <source>
        <dbReference type="EMBL" id="KAK1143051.1"/>
    </source>
</evidence>
<protein>
    <submittedName>
        <fullName evidence="1">Uncharacterized protein</fullName>
    </submittedName>
</protein>
<proteinExistence type="predicted"/>
<gene>
    <name evidence="1" type="ORF">N8T08_007115</name>
</gene>
<accession>A0ACC3AYI4</accession>
<evidence type="ECO:0000313" key="2">
    <source>
        <dbReference type="Proteomes" id="UP001177260"/>
    </source>
</evidence>
<dbReference type="EMBL" id="JAOPJF010000044">
    <property type="protein sequence ID" value="KAK1143051.1"/>
    <property type="molecule type" value="Genomic_DNA"/>
</dbReference>